<gene>
    <name evidence="1" type="ORF">FNV44_02985</name>
</gene>
<proteinExistence type="predicted"/>
<evidence type="ECO:0000313" key="1">
    <source>
        <dbReference type="EMBL" id="TRY00025.1"/>
    </source>
</evidence>
<reference evidence="1 2" key="1">
    <citation type="submission" date="2019-07" db="EMBL/GenBank/DDBJ databases">
        <title>Genome sequence of Acholeplasma laidlawii strain with increased resistance to erythromycin.</title>
        <authorList>
            <person name="Medvedeva E.S."/>
            <person name="Baranova N.B."/>
            <person name="Siniagina M.N."/>
            <person name="Mouzykantov A."/>
            <person name="Chernova O.A."/>
            <person name="Chernov V.M."/>
        </authorList>
    </citation>
    <scope>NUCLEOTIDE SEQUENCE [LARGE SCALE GENOMIC DNA]</scope>
    <source>
        <strain evidence="1 2">PG8REry</strain>
    </source>
</reference>
<evidence type="ECO:0000313" key="2">
    <source>
        <dbReference type="Proteomes" id="UP000315938"/>
    </source>
</evidence>
<protein>
    <recommendedName>
        <fullName evidence="3">Nucleotidyl transferase AbiEii/AbiGii toxin family protein</fullName>
    </recommendedName>
</protein>
<dbReference type="Proteomes" id="UP000315938">
    <property type="component" value="Unassembled WGS sequence"/>
</dbReference>
<organism evidence="1 2">
    <name type="scientific">Acholeplasma laidlawii</name>
    <dbReference type="NCBI Taxonomy" id="2148"/>
    <lineage>
        <taxon>Bacteria</taxon>
        <taxon>Bacillati</taxon>
        <taxon>Mycoplasmatota</taxon>
        <taxon>Mollicutes</taxon>
        <taxon>Acholeplasmatales</taxon>
        <taxon>Acholeplasmataceae</taxon>
        <taxon>Acholeplasma</taxon>
    </lineage>
</organism>
<sequence length="251" mass="29536">MDRLRRLGDILQAFDAYDVFEYYKLNGASALQFLIIDLGFVTNELNFDLDTNLDIKKVNELRNIVNRELPKILQQKNFSLDVKHTQLTGRIDSYVIIDNTTKHEYKLNFNYLNRVHVLNPEYFARKDNQFEDLHIYALSTLENYAKFFVEIFEGKPFINVLDHVIASNKIMPQQYPFIKKMVLFYIAISDMKQQINLDLMPLKLKTLLNFNENDLLFLDKVNQGVLDIPMILPPTMASKLDNHPKVKLMRQ</sequence>
<dbReference type="AlphaFoldDB" id="A0A553IIJ6"/>
<evidence type="ECO:0008006" key="3">
    <source>
        <dbReference type="Google" id="ProtNLM"/>
    </source>
</evidence>
<comment type="caution">
    <text evidence="1">The sequence shown here is derived from an EMBL/GenBank/DDBJ whole genome shotgun (WGS) entry which is preliminary data.</text>
</comment>
<dbReference type="RefSeq" id="WP_064211848.1">
    <property type="nucleotide sequence ID" value="NZ_JACAOE010000001.1"/>
</dbReference>
<accession>A0A553IIJ6</accession>
<name>A0A553IIJ6_ACHLA</name>
<dbReference type="EMBL" id="VKID01000001">
    <property type="protein sequence ID" value="TRY00025.1"/>
    <property type="molecule type" value="Genomic_DNA"/>
</dbReference>